<organism evidence="2 3">
    <name type="scientific">Miscanthus lutarioriparius</name>
    <dbReference type="NCBI Taxonomy" id="422564"/>
    <lineage>
        <taxon>Eukaryota</taxon>
        <taxon>Viridiplantae</taxon>
        <taxon>Streptophyta</taxon>
        <taxon>Embryophyta</taxon>
        <taxon>Tracheophyta</taxon>
        <taxon>Spermatophyta</taxon>
        <taxon>Magnoliopsida</taxon>
        <taxon>Liliopsida</taxon>
        <taxon>Poales</taxon>
        <taxon>Poaceae</taxon>
        <taxon>PACMAD clade</taxon>
        <taxon>Panicoideae</taxon>
        <taxon>Andropogonodae</taxon>
        <taxon>Andropogoneae</taxon>
        <taxon>Saccharinae</taxon>
        <taxon>Miscanthus</taxon>
    </lineage>
</organism>
<dbReference type="AlphaFoldDB" id="A0A811QR57"/>
<feature type="region of interest" description="Disordered" evidence="1">
    <location>
        <begin position="1"/>
        <end position="190"/>
    </location>
</feature>
<evidence type="ECO:0000313" key="3">
    <source>
        <dbReference type="Proteomes" id="UP000604825"/>
    </source>
</evidence>
<evidence type="ECO:0000313" key="2">
    <source>
        <dbReference type="EMBL" id="CAD6258544.1"/>
    </source>
</evidence>
<comment type="caution">
    <text evidence="2">The sequence shown here is derived from an EMBL/GenBank/DDBJ whole genome shotgun (WGS) entry which is preliminary data.</text>
</comment>
<protein>
    <submittedName>
        <fullName evidence="2">Uncharacterized protein</fullName>
    </submittedName>
</protein>
<feature type="compositionally biased region" description="Acidic residues" evidence="1">
    <location>
        <begin position="72"/>
        <end position="87"/>
    </location>
</feature>
<proteinExistence type="predicted"/>
<keyword evidence="3" id="KW-1185">Reference proteome</keyword>
<evidence type="ECO:0000256" key="1">
    <source>
        <dbReference type="SAM" id="MobiDB-lite"/>
    </source>
</evidence>
<gene>
    <name evidence="2" type="ORF">NCGR_LOCUS42014</name>
</gene>
<feature type="compositionally biased region" description="Acidic residues" evidence="1">
    <location>
        <begin position="123"/>
        <end position="137"/>
    </location>
</feature>
<feature type="compositionally biased region" description="Acidic residues" evidence="1">
    <location>
        <begin position="43"/>
        <end position="57"/>
    </location>
</feature>
<accession>A0A811QR57</accession>
<reference evidence="2" key="1">
    <citation type="submission" date="2020-10" db="EMBL/GenBank/DDBJ databases">
        <authorList>
            <person name="Han B."/>
            <person name="Lu T."/>
            <person name="Zhao Q."/>
            <person name="Huang X."/>
            <person name="Zhao Y."/>
        </authorList>
    </citation>
    <scope>NUCLEOTIDE SEQUENCE</scope>
</reference>
<dbReference type="EMBL" id="CAJGYO010000010">
    <property type="protein sequence ID" value="CAD6258544.1"/>
    <property type="molecule type" value="Genomic_DNA"/>
</dbReference>
<sequence length="190" mass="20047">MSRSLRPGQVRMPSRPPSVSEDTVEASATAMADEMERVRDLPGDDDNDDMGDEEVEELFGRGAVPGGAGVEDPIDLDGDEGGGGEEDGQVRMPSRPPSVSEDTVEASATAMADEMERVRDLPGDDDNDDMGDEEVEELFGRGAVPGGAGVEDPIDLDGDEGGGGEEDGENADDDQDQVSRPSTSDVWQDF</sequence>
<dbReference type="Proteomes" id="UP000604825">
    <property type="component" value="Unassembled WGS sequence"/>
</dbReference>
<name>A0A811QR57_9POAL</name>
<feature type="compositionally biased region" description="Polar residues" evidence="1">
    <location>
        <begin position="178"/>
        <end position="190"/>
    </location>
</feature>
<feature type="compositionally biased region" description="Acidic residues" evidence="1">
    <location>
        <begin position="152"/>
        <end position="176"/>
    </location>
</feature>